<feature type="transmembrane region" description="Helical" evidence="1">
    <location>
        <begin position="62"/>
        <end position="83"/>
    </location>
</feature>
<evidence type="ECO:0000313" key="2">
    <source>
        <dbReference type="EMBL" id="GGJ47927.1"/>
    </source>
</evidence>
<keyword evidence="1" id="KW-0472">Membrane</keyword>
<keyword evidence="1" id="KW-0812">Transmembrane</keyword>
<gene>
    <name evidence="2" type="ORF">GCM10007173_03210</name>
</gene>
<dbReference type="Proteomes" id="UP000606115">
    <property type="component" value="Unassembled WGS sequence"/>
</dbReference>
<evidence type="ECO:0000313" key="3">
    <source>
        <dbReference type="Proteomes" id="UP000606115"/>
    </source>
</evidence>
<dbReference type="EMBL" id="BMKX01000001">
    <property type="protein sequence ID" value="GGJ47927.1"/>
    <property type="molecule type" value="Genomic_DNA"/>
</dbReference>
<sequence length="93" mass="10221">MLKFLGLSADTSTENTIPIWQGVRRKHKVIANLVSIALAIAVFFLTHWLLADFPSEGYLPHVPWNAAAAILLLSTLIAERGLIRNTSTQDSGH</sequence>
<feature type="transmembrane region" description="Helical" evidence="1">
    <location>
        <begin position="29"/>
        <end position="50"/>
    </location>
</feature>
<proteinExistence type="predicted"/>
<keyword evidence="3" id="KW-1185">Reference proteome</keyword>
<evidence type="ECO:0000256" key="1">
    <source>
        <dbReference type="SAM" id="Phobius"/>
    </source>
</evidence>
<organism evidence="2 3">
    <name type="scientific">Glutamicibacter ardleyensis</name>
    <dbReference type="NCBI Taxonomy" id="225894"/>
    <lineage>
        <taxon>Bacteria</taxon>
        <taxon>Bacillati</taxon>
        <taxon>Actinomycetota</taxon>
        <taxon>Actinomycetes</taxon>
        <taxon>Micrococcales</taxon>
        <taxon>Micrococcaceae</taxon>
        <taxon>Glutamicibacter</taxon>
    </lineage>
</organism>
<keyword evidence="1" id="KW-1133">Transmembrane helix</keyword>
<reference evidence="3" key="1">
    <citation type="journal article" date="2019" name="Int. J. Syst. Evol. Microbiol.">
        <title>The Global Catalogue of Microorganisms (GCM) 10K type strain sequencing project: providing services to taxonomists for standard genome sequencing and annotation.</title>
        <authorList>
            <consortium name="The Broad Institute Genomics Platform"/>
            <consortium name="The Broad Institute Genome Sequencing Center for Infectious Disease"/>
            <person name="Wu L."/>
            <person name="Ma J."/>
        </authorList>
    </citation>
    <scope>NUCLEOTIDE SEQUENCE [LARGE SCALE GENOMIC DNA]</scope>
    <source>
        <strain evidence="3">CGMCC 1.3685</strain>
    </source>
</reference>
<protein>
    <submittedName>
        <fullName evidence="2">Uncharacterized protein</fullName>
    </submittedName>
</protein>
<name>A0ABQ2D7A7_9MICC</name>
<accession>A0ABQ2D7A7</accession>
<comment type="caution">
    <text evidence="2">The sequence shown here is derived from an EMBL/GenBank/DDBJ whole genome shotgun (WGS) entry which is preliminary data.</text>
</comment>